<name>A0A7C1FDZ9_9CHLR</name>
<protein>
    <recommendedName>
        <fullName evidence="2">Methionine synthase</fullName>
    </recommendedName>
</protein>
<proteinExistence type="predicted"/>
<reference evidence="1" key="1">
    <citation type="journal article" date="2020" name="mSystems">
        <title>Genome- and Community-Level Interaction Insights into Carbon Utilization and Element Cycling Functions of Hydrothermarchaeota in Hydrothermal Sediment.</title>
        <authorList>
            <person name="Zhou Z."/>
            <person name="Liu Y."/>
            <person name="Xu W."/>
            <person name="Pan J."/>
            <person name="Luo Z.H."/>
            <person name="Li M."/>
        </authorList>
    </citation>
    <scope>NUCLEOTIDE SEQUENCE [LARGE SCALE GENOMIC DNA]</scope>
    <source>
        <strain evidence="1">SpSt-289</strain>
    </source>
</reference>
<gene>
    <name evidence="1" type="ORF">ENQ20_02560</name>
</gene>
<sequence>MPNSDSSGSPSIGAIATAQSRLGMIAQFQASVTGIGSLPHVNPERAVHFVAELCPEVPFWPQLPRRNASEYMLLQMMTPLLDLLEAKSPAHIHVLSRSLFQKRLRTAEAAFDASSAAGFFAFENGCIAGLFDKARMLKGQISGPLTLGRCLFVGDERPQPLITNPALMDDLTDYLARLAVWQVERLARFGRPVMLFIDEPALSPQLSPPPQIAYLRRVLDAVRQAGAIAGVHCCASGAAGALFGAAPDVISFDAYSELEAYMAAAEMKRFLARGGGLAFGLIPTLIDPLEISVDVLLHRWREAVVGFGARNGDAPGIIAQQTLITASCGLGLLSEQAARASFEQAQRLSALLRAEFMMEDPVYWPLSNRWFGYLVQR</sequence>
<dbReference type="InterPro" id="IPR038071">
    <property type="entry name" value="UROD/MetE-like_sf"/>
</dbReference>
<dbReference type="EMBL" id="DSMG01000036">
    <property type="protein sequence ID" value="HDX30357.1"/>
    <property type="molecule type" value="Genomic_DNA"/>
</dbReference>
<comment type="caution">
    <text evidence="1">The sequence shown here is derived from an EMBL/GenBank/DDBJ whole genome shotgun (WGS) entry which is preliminary data.</text>
</comment>
<evidence type="ECO:0000313" key="1">
    <source>
        <dbReference type="EMBL" id="HDX30357.1"/>
    </source>
</evidence>
<evidence type="ECO:0008006" key="2">
    <source>
        <dbReference type="Google" id="ProtNLM"/>
    </source>
</evidence>
<dbReference type="Gene3D" id="3.20.20.210">
    <property type="match status" value="1"/>
</dbReference>
<organism evidence="1">
    <name type="scientific">Caldilinea aerophila</name>
    <dbReference type="NCBI Taxonomy" id="133453"/>
    <lineage>
        <taxon>Bacteria</taxon>
        <taxon>Bacillati</taxon>
        <taxon>Chloroflexota</taxon>
        <taxon>Caldilineae</taxon>
        <taxon>Caldilineales</taxon>
        <taxon>Caldilineaceae</taxon>
        <taxon>Caldilinea</taxon>
    </lineage>
</organism>
<dbReference type="AlphaFoldDB" id="A0A7C1FDZ9"/>
<accession>A0A7C1FDZ9</accession>
<dbReference type="SUPFAM" id="SSF51726">
    <property type="entry name" value="UROD/MetE-like"/>
    <property type="match status" value="1"/>
</dbReference>